<dbReference type="InterPro" id="IPR056884">
    <property type="entry name" value="NPHP3-like_N"/>
</dbReference>
<evidence type="ECO:0000313" key="4">
    <source>
        <dbReference type="Proteomes" id="UP001602245"/>
    </source>
</evidence>
<sequence>MNSRRGEPTNRQAWPERGPLRDWLSYCDRIREDNGLPGLGDLAQRMGLPSATRVSDLLRGLSTPSDVRQARELLEALGAVGGEVDRGLGLFERAIAEPGRAASRPGWWLRSGYVEQVADIAPPQLLDRDAELDELAAWCAGGDDAYVWWQAGPRAGKSALMAWLVLHPPPETWVISFFVTARLAGQADSAAFTDALLDQLAAITGQQVPPLTSVAARDRLRRQLLDEAVARAGAEGKRLVLVVDGLDEDTGSGSASIAASLPGRASDGLRVIVCGRPGPQLPADVDPDHPIASCVIRRLDVSPHATRRTADAQRELDEVLTTDKHRQLGLGYQVLGLVAACGGGLDRRDLHQLTGRPAEEIDHLLSGVFGRTIAGRADPQAPDRVFLFTHETLRLETIEKLGPATLAGFAERLHGWAASYQSRGWPADTPAYLLRGYPRMLAEAGDLDRLVTLATDPARHHRMLNTTGGDAAALADIATAQSMIGGRRSPDLLAALRLAWYRDRLADRNTHLPTRLPAVWVALGQPVRAEQVARSITDPERQTEALAGLAGALATAVRYEQAEQVARSITDPDRREDALAGVAGSLSEAGRYTEAEQVARLITYPDRNAEVLAGLARALAAAGQLEQAEQVAVAAEQATRLIGDQDRQAKVSVGVAGALAAAGRADRGEQLARSISLSQQQAAALAGVAEALTAAGRYEEAERVAHTIANADRRAEVLTELVEALAAADRNDDAERVAGSIKDPESRVRALAAAGRPDLAERVARSIRDPNRQSEALARVAVALAAARRFADAERVAGSITGADARARALAAAGRRDRSMPASGFATNPYSWARNLGNEARALAAAGRRHEAAEVALDAERAAVAISDPVARAEVSAETAELLATAGRYDEAARVALEAERAARSIRNSEWRDAALAAVVGALVTARRAGQAERVARAIASPDQRERALAAVAGAPPAGPDDETRATRSVIDPDLEAEALTGLAEELLEEGRHEQAERAAIAAEEAARSIVDPDREAEALTGLARALVADGRPGPAERAAIAAEEAAAAITDPDRRARRLTGVAEALAAVGRYHEAEQVARSIAEPYARMRTLAVVAGAIAVRTDRAEHLARSVTDPYWEANALVNVARAMAASGRYDQAERVARSIGGYPDSRAEALTAVAAELAAAGRHDQARRMAGEAERAARSLTNPYARARLLTSVATVLIAAGRPVQAGQVAWSAGQVAASVTNPYSQARALAGVALALAAAGQDEEAGNVAWSARQAARAITNPYSLARTLAEVAAALAASGRVEEAERVARSITDPDRQEWALAAMAGALAGAGRSGLAERVARGITNPDRQATVLAELALAAEPGRAGPLIAGALAAGRWTIALPVLVRTDATALSVFVDECAPELGAAPAPAG</sequence>
<keyword evidence="4" id="KW-1185">Reference proteome</keyword>
<evidence type="ECO:0000256" key="1">
    <source>
        <dbReference type="ARBA" id="ARBA00022737"/>
    </source>
</evidence>
<name>A0ABW6W509_9ACTN</name>
<dbReference type="EMBL" id="JBIAZU010000001">
    <property type="protein sequence ID" value="MFF5288388.1"/>
    <property type="molecule type" value="Genomic_DNA"/>
</dbReference>
<comment type="caution">
    <text evidence="3">The sequence shown here is derived from an EMBL/GenBank/DDBJ whole genome shotgun (WGS) entry which is preliminary data.</text>
</comment>
<dbReference type="InterPro" id="IPR011990">
    <property type="entry name" value="TPR-like_helical_dom_sf"/>
</dbReference>
<feature type="domain" description="Nephrocystin 3-like N-terminal" evidence="2">
    <location>
        <begin position="134"/>
        <end position="273"/>
    </location>
</feature>
<dbReference type="Pfam" id="PF24883">
    <property type="entry name" value="NPHP3_N"/>
    <property type="match status" value="1"/>
</dbReference>
<dbReference type="RefSeq" id="WP_026205625.1">
    <property type="nucleotide sequence ID" value="NZ_JBIAZU010000001.1"/>
</dbReference>
<accession>A0ABW6W509</accession>
<organism evidence="3 4">
    <name type="scientific">Paractinoplanes globisporus</name>
    <dbReference type="NCBI Taxonomy" id="113565"/>
    <lineage>
        <taxon>Bacteria</taxon>
        <taxon>Bacillati</taxon>
        <taxon>Actinomycetota</taxon>
        <taxon>Actinomycetes</taxon>
        <taxon>Micromonosporales</taxon>
        <taxon>Micromonosporaceae</taxon>
        <taxon>Paractinoplanes</taxon>
    </lineage>
</organism>
<dbReference type="SUPFAM" id="SSF48452">
    <property type="entry name" value="TPR-like"/>
    <property type="match status" value="3"/>
</dbReference>
<proteinExistence type="predicted"/>
<reference evidence="3 4" key="1">
    <citation type="submission" date="2024-10" db="EMBL/GenBank/DDBJ databases">
        <title>The Natural Products Discovery Center: Release of the First 8490 Sequenced Strains for Exploring Actinobacteria Biosynthetic Diversity.</title>
        <authorList>
            <person name="Kalkreuter E."/>
            <person name="Kautsar S.A."/>
            <person name="Yang D."/>
            <person name="Bader C.D."/>
            <person name="Teijaro C.N."/>
            <person name="Fluegel L."/>
            <person name="Davis C.M."/>
            <person name="Simpson J.R."/>
            <person name="Lauterbach L."/>
            <person name="Steele A.D."/>
            <person name="Gui C."/>
            <person name="Meng S."/>
            <person name="Li G."/>
            <person name="Viehrig K."/>
            <person name="Ye F."/>
            <person name="Su P."/>
            <person name="Kiefer A.F."/>
            <person name="Nichols A."/>
            <person name="Cepeda A.J."/>
            <person name="Yan W."/>
            <person name="Fan B."/>
            <person name="Jiang Y."/>
            <person name="Adhikari A."/>
            <person name="Zheng C.-J."/>
            <person name="Schuster L."/>
            <person name="Cowan T.M."/>
            <person name="Smanski M.J."/>
            <person name="Chevrette M.G."/>
            <person name="De Carvalho L.P.S."/>
            <person name="Shen B."/>
        </authorList>
    </citation>
    <scope>NUCLEOTIDE SEQUENCE [LARGE SCALE GENOMIC DNA]</scope>
    <source>
        <strain evidence="3 4">NPDC000087</strain>
    </source>
</reference>
<protein>
    <recommendedName>
        <fullName evidence="2">Nephrocystin 3-like N-terminal domain-containing protein</fullName>
    </recommendedName>
</protein>
<evidence type="ECO:0000313" key="3">
    <source>
        <dbReference type="EMBL" id="MFF5288388.1"/>
    </source>
</evidence>
<dbReference type="Gene3D" id="1.25.40.10">
    <property type="entry name" value="Tetratricopeptide repeat domain"/>
    <property type="match status" value="8"/>
</dbReference>
<dbReference type="Proteomes" id="UP001602245">
    <property type="component" value="Unassembled WGS sequence"/>
</dbReference>
<evidence type="ECO:0000259" key="2">
    <source>
        <dbReference type="Pfam" id="PF24883"/>
    </source>
</evidence>
<keyword evidence="1" id="KW-0677">Repeat</keyword>
<gene>
    <name evidence="3" type="ORF">ACFY35_03055</name>
</gene>